<protein>
    <submittedName>
        <fullName evidence="1">Reverse transcriptase</fullName>
    </submittedName>
</protein>
<proteinExistence type="predicted"/>
<reference evidence="2" key="1">
    <citation type="submission" date="2017-03" db="EMBL/GenBank/DDBJ databases">
        <title>Phytopthora megakarya and P. palmivora, two closely related causual agents of cacao black pod achieved similar genome size and gene model numbers by different mechanisms.</title>
        <authorList>
            <person name="Ali S."/>
            <person name="Shao J."/>
            <person name="Larry D.J."/>
            <person name="Kronmiller B."/>
            <person name="Shen D."/>
            <person name="Strem M.D."/>
            <person name="Melnick R.L."/>
            <person name="Guiltinan M.J."/>
            <person name="Tyler B.M."/>
            <person name="Meinhardt L.W."/>
            <person name="Bailey B.A."/>
        </authorList>
    </citation>
    <scope>NUCLEOTIDE SEQUENCE [LARGE SCALE GENOMIC DNA]</scope>
    <source>
        <strain evidence="2">zdho120</strain>
    </source>
</reference>
<keyword evidence="2" id="KW-1185">Reference proteome</keyword>
<comment type="caution">
    <text evidence="1">The sequence shown here is derived from an EMBL/GenBank/DDBJ whole genome shotgun (WGS) entry which is preliminary data.</text>
</comment>
<dbReference type="GO" id="GO:0003964">
    <property type="term" value="F:RNA-directed DNA polymerase activity"/>
    <property type="evidence" value="ECO:0007669"/>
    <property type="project" value="UniProtKB-KW"/>
</dbReference>
<keyword evidence="1" id="KW-0695">RNA-directed DNA polymerase</keyword>
<keyword evidence="1" id="KW-0548">Nucleotidyltransferase</keyword>
<organism evidence="1 2">
    <name type="scientific">Phytophthora megakarya</name>
    <dbReference type="NCBI Taxonomy" id="4795"/>
    <lineage>
        <taxon>Eukaryota</taxon>
        <taxon>Sar</taxon>
        <taxon>Stramenopiles</taxon>
        <taxon>Oomycota</taxon>
        <taxon>Peronosporomycetes</taxon>
        <taxon>Peronosporales</taxon>
        <taxon>Peronosporaceae</taxon>
        <taxon>Phytophthora</taxon>
    </lineage>
</organism>
<accession>A0A225WXY7</accession>
<evidence type="ECO:0000313" key="2">
    <source>
        <dbReference type="Proteomes" id="UP000198211"/>
    </source>
</evidence>
<dbReference type="Proteomes" id="UP000198211">
    <property type="component" value="Unassembled WGS sequence"/>
</dbReference>
<sequence>MWGNAWIVKREKEKPELAGDVSVPDHCDGSHTFAAQISQGEHGVIDLGLSVHRRATMVYRPQVNGTAERMVQTATRALKMYVRDLDKKD</sequence>
<name>A0A225WXY7_9STRA</name>
<dbReference type="AlphaFoldDB" id="A0A225WXY7"/>
<gene>
    <name evidence="1" type="ORF">PHMEG_0002588</name>
</gene>
<dbReference type="EMBL" id="NBNE01000118">
    <property type="protein sequence ID" value="OWZ22674.1"/>
    <property type="molecule type" value="Genomic_DNA"/>
</dbReference>
<evidence type="ECO:0000313" key="1">
    <source>
        <dbReference type="EMBL" id="OWZ22674.1"/>
    </source>
</evidence>
<keyword evidence="1" id="KW-0808">Transferase</keyword>